<sequence>MDFLKTVASEYSKSQQGSGSNDAQHQQTNQSNVNSSNMPGNLSGLSGMLLNNNLFDVLDSDADKKKTAEAAAQASGSHGNSDMFHNVLNKLNQNKHSVAQEKDNVDEDFAVKMFKKFVEKKDTSSDEKASSNNLGAAAAMQAIKMFNSGSGSGSSSSGSGGQAALLGLAMSEGSKLFDNAQAEGKVAKGTTKESVIEQAVQFALKFFLKSQTSGSSGGNSGLMGLAAKFL</sequence>
<evidence type="ECO:0000313" key="4">
    <source>
        <dbReference type="Proteomes" id="UP000034841"/>
    </source>
</evidence>
<feature type="region of interest" description="Disordered" evidence="1">
    <location>
        <begin position="1"/>
        <end position="43"/>
    </location>
</feature>
<dbReference type="AlphaFoldDB" id="A0A0F8B320"/>
<feature type="domain" description="DUF7721" evidence="2">
    <location>
        <begin position="63"/>
        <end position="151"/>
    </location>
</feature>
<feature type="compositionally biased region" description="Low complexity" evidence="1">
    <location>
        <begin position="24"/>
        <end position="43"/>
    </location>
</feature>
<keyword evidence="4" id="KW-1185">Reference proteome</keyword>
<reference evidence="3 4" key="1">
    <citation type="submission" date="2015-04" db="EMBL/GenBank/DDBJ databases">
        <title>Genome sequence of Ceratocystis platani, a major pathogen of plane trees.</title>
        <authorList>
            <person name="Belbahri L."/>
        </authorList>
    </citation>
    <scope>NUCLEOTIDE SEQUENCE [LARGE SCALE GENOMIC DNA]</scope>
    <source>
        <strain evidence="3 4">CFO</strain>
    </source>
</reference>
<dbReference type="OrthoDB" id="2290255at2759"/>
<name>A0A0F8B320_CERFI</name>
<evidence type="ECO:0000259" key="2">
    <source>
        <dbReference type="Pfam" id="PF24845"/>
    </source>
</evidence>
<dbReference type="Pfam" id="PF24845">
    <property type="entry name" value="DUF7721"/>
    <property type="match status" value="1"/>
</dbReference>
<dbReference type="Proteomes" id="UP000034841">
    <property type="component" value="Unassembled WGS sequence"/>
</dbReference>
<proteinExistence type="predicted"/>
<accession>A0A0F8B320</accession>
<dbReference type="InterPro" id="IPR056138">
    <property type="entry name" value="DUF7721"/>
</dbReference>
<evidence type="ECO:0000256" key="1">
    <source>
        <dbReference type="SAM" id="MobiDB-lite"/>
    </source>
</evidence>
<gene>
    <name evidence="3" type="ORF">CFO_g1741</name>
</gene>
<dbReference type="PANTHER" id="PTHR39477:SF1">
    <property type="entry name" value="BETA-FLANKING PROTEIN"/>
    <property type="match status" value="1"/>
</dbReference>
<protein>
    <recommendedName>
        <fullName evidence="2">DUF7721 domain-containing protein</fullName>
    </recommendedName>
</protein>
<organism evidence="3 4">
    <name type="scientific">Ceratocystis fimbriata f. sp. platani</name>
    <dbReference type="NCBI Taxonomy" id="88771"/>
    <lineage>
        <taxon>Eukaryota</taxon>
        <taxon>Fungi</taxon>
        <taxon>Dikarya</taxon>
        <taxon>Ascomycota</taxon>
        <taxon>Pezizomycotina</taxon>
        <taxon>Sordariomycetes</taxon>
        <taxon>Hypocreomycetidae</taxon>
        <taxon>Microascales</taxon>
        <taxon>Ceratocystidaceae</taxon>
        <taxon>Ceratocystis</taxon>
    </lineage>
</organism>
<evidence type="ECO:0000313" key="3">
    <source>
        <dbReference type="EMBL" id="KKF95901.1"/>
    </source>
</evidence>
<dbReference type="EMBL" id="LBBL01000072">
    <property type="protein sequence ID" value="KKF95901.1"/>
    <property type="molecule type" value="Genomic_DNA"/>
</dbReference>
<feature type="compositionally biased region" description="Polar residues" evidence="1">
    <location>
        <begin position="9"/>
        <end position="23"/>
    </location>
</feature>
<dbReference type="PANTHER" id="PTHR39477">
    <property type="entry name" value="CHROMOSOME 8, WHOLE GENOME SHOTGUN SEQUENCE"/>
    <property type="match status" value="1"/>
</dbReference>
<comment type="caution">
    <text evidence="3">The sequence shown here is derived from an EMBL/GenBank/DDBJ whole genome shotgun (WGS) entry which is preliminary data.</text>
</comment>